<organism evidence="1 2">
    <name type="scientific">Elizabethkingia meningoseptica</name>
    <name type="common">Chryseobacterium meningosepticum</name>
    <dbReference type="NCBI Taxonomy" id="238"/>
    <lineage>
        <taxon>Bacteria</taxon>
        <taxon>Pseudomonadati</taxon>
        <taxon>Bacteroidota</taxon>
        <taxon>Flavobacteriia</taxon>
        <taxon>Flavobacteriales</taxon>
        <taxon>Weeksellaceae</taxon>
        <taxon>Elizabethkingia</taxon>
    </lineage>
</organism>
<sequence length="159" mass="19054">MDSQLKEFYDNLYDNRFFDNKIYFSSLEMLSDNDIKKHFLEPINRNKFIYLYNVHNDNDIILGTKYNVVFDRNYPKNYQTIDCEIDFVALKKNDNIGIIPRGYGGIIRLKFKDKVSEITKVLMQDDKDKYDKTKHSFLYFTTQEVMGEILKELEKTENP</sequence>
<gene>
    <name evidence="1" type="ORF">BMF97_11350</name>
</gene>
<comment type="caution">
    <text evidence="1">The sequence shown here is derived from an EMBL/GenBank/DDBJ whole genome shotgun (WGS) entry which is preliminary data.</text>
</comment>
<evidence type="ECO:0000313" key="2">
    <source>
        <dbReference type="Proteomes" id="UP000188947"/>
    </source>
</evidence>
<proteinExistence type="predicted"/>
<dbReference type="STRING" id="238.BBD35_04700"/>
<dbReference type="RefSeq" id="WP_069215917.1">
    <property type="nucleotide sequence ID" value="NZ_CP016378.1"/>
</dbReference>
<dbReference type="Proteomes" id="UP000188947">
    <property type="component" value="Unassembled WGS sequence"/>
</dbReference>
<reference evidence="1 2" key="1">
    <citation type="submission" date="2016-11" db="EMBL/GenBank/DDBJ databases">
        <title>Genome sequence and comparative genomic analysis of clinical strain Elizabethkingia meningoseptica 61421 PRCM.</title>
        <authorList>
            <person name="Wang M."/>
            <person name="Hu S."/>
            <person name="Cao L."/>
            <person name="Jiang T."/>
            <person name="Zhou Y."/>
            <person name="Ming D."/>
        </authorList>
    </citation>
    <scope>NUCLEOTIDE SEQUENCE [LARGE SCALE GENOMIC DNA]</scope>
    <source>
        <strain evidence="1 2">61421 PRCM</strain>
    </source>
</reference>
<dbReference type="EMBL" id="MPOG01000013">
    <property type="protein sequence ID" value="OOH94637.1"/>
    <property type="molecule type" value="Genomic_DNA"/>
</dbReference>
<evidence type="ECO:0000313" key="1">
    <source>
        <dbReference type="EMBL" id="OOH94637.1"/>
    </source>
</evidence>
<keyword evidence="2" id="KW-1185">Reference proteome</keyword>
<dbReference type="OrthoDB" id="1260484at2"/>
<protein>
    <submittedName>
        <fullName evidence="1">Uncharacterized protein</fullName>
    </submittedName>
</protein>
<accession>A0A1V3U0I6</accession>
<name>A0A1V3U0I6_ELIME</name>
<dbReference type="AlphaFoldDB" id="A0A1V3U0I6"/>